<evidence type="ECO:0000313" key="1">
    <source>
        <dbReference type="EMBL" id="NPD91653.1"/>
    </source>
</evidence>
<dbReference type="RefSeq" id="WP_172274644.1">
    <property type="nucleotide sequence ID" value="NZ_CATJPT010000212.1"/>
</dbReference>
<proteinExistence type="predicted"/>
<dbReference type="EMBL" id="JABKKF010000003">
    <property type="protein sequence ID" value="NPD91653.1"/>
    <property type="molecule type" value="Genomic_DNA"/>
</dbReference>
<organism evidence="1 2">
    <name type="scientific">Xylanibacter muris</name>
    <dbReference type="NCBI Taxonomy" id="2736290"/>
    <lineage>
        <taxon>Bacteria</taxon>
        <taxon>Pseudomonadati</taxon>
        <taxon>Bacteroidota</taxon>
        <taxon>Bacteroidia</taxon>
        <taxon>Bacteroidales</taxon>
        <taxon>Prevotellaceae</taxon>
        <taxon>Xylanibacter</taxon>
    </lineage>
</organism>
<gene>
    <name evidence="1" type="ORF">HPS56_04670</name>
</gene>
<dbReference type="Proteomes" id="UP000714420">
    <property type="component" value="Unassembled WGS sequence"/>
</dbReference>
<evidence type="ECO:0008006" key="3">
    <source>
        <dbReference type="Google" id="ProtNLM"/>
    </source>
</evidence>
<sequence length="221" mass="26700">MNFKFLKDKKNWEKLLFVYRHNKRNNLIESQYRGTTKKIYGFYHAYCMCEKWEKLVEEQLEHLVSSGLYDNIDCLFTGILISQKDMEKLEKLLSKYSKVKILYTDDDSSLLEFKTLMEMQKKSYEETFFGFYFHTKGITWLNTDPKIYSVGNSWRLMNEYFLFDKWKLAVETLQQGANLYGTNYQKIFNDKFRLIGMNFFWFKSDYVANVHINREISTPTE</sequence>
<protein>
    <recommendedName>
        <fullName evidence="3">Glycosyl transferase</fullName>
    </recommendedName>
</protein>
<keyword evidence="2" id="KW-1185">Reference proteome</keyword>
<evidence type="ECO:0000313" key="2">
    <source>
        <dbReference type="Proteomes" id="UP000714420"/>
    </source>
</evidence>
<accession>A0ABX2AKC7</accession>
<comment type="caution">
    <text evidence="1">The sequence shown here is derived from an EMBL/GenBank/DDBJ whole genome shotgun (WGS) entry which is preliminary data.</text>
</comment>
<name>A0ABX2AKC7_9BACT</name>
<reference evidence="1 2" key="1">
    <citation type="submission" date="2020-05" db="EMBL/GenBank/DDBJ databases">
        <title>Distinct polysaccharide utilization as determinants for interspecies competition between intestinal Prevotella spp.</title>
        <authorList>
            <person name="Galvez E.J.C."/>
            <person name="Iljazovic A."/>
            <person name="Strowig T."/>
        </authorList>
    </citation>
    <scope>NUCLEOTIDE SEQUENCE [LARGE SCALE GENOMIC DNA]</scope>
    <source>
        <strain evidence="1 2">PMUR</strain>
    </source>
</reference>